<proteinExistence type="predicted"/>
<gene>
    <name evidence="1" type="ORF">DI598_05810</name>
</gene>
<dbReference type="AlphaFoldDB" id="A0A2W5F957"/>
<dbReference type="Proteomes" id="UP000249645">
    <property type="component" value="Unassembled WGS sequence"/>
</dbReference>
<comment type="caution">
    <text evidence="1">The sequence shown here is derived from an EMBL/GenBank/DDBJ whole genome shotgun (WGS) entry which is preliminary data.</text>
</comment>
<evidence type="ECO:0000313" key="2">
    <source>
        <dbReference type="Proteomes" id="UP000249645"/>
    </source>
</evidence>
<dbReference type="EMBL" id="QFOI01000071">
    <property type="protein sequence ID" value="PZP50357.1"/>
    <property type="molecule type" value="Genomic_DNA"/>
</dbReference>
<protein>
    <submittedName>
        <fullName evidence="1">SIMPL domain-containing protein</fullName>
    </submittedName>
</protein>
<dbReference type="InterPro" id="IPR007497">
    <property type="entry name" value="SIMPL/DUF541"/>
</dbReference>
<reference evidence="1 2" key="1">
    <citation type="submission" date="2017-11" db="EMBL/GenBank/DDBJ databases">
        <title>Infants hospitalized years apart are colonized by the same room-sourced microbial strains.</title>
        <authorList>
            <person name="Brooks B."/>
            <person name="Olm M.R."/>
            <person name="Firek B.A."/>
            <person name="Baker R."/>
            <person name="Thomas B.C."/>
            <person name="Morowitz M.J."/>
            <person name="Banfield J.F."/>
        </authorList>
    </citation>
    <scope>NUCLEOTIDE SEQUENCE [LARGE SCALE GENOMIC DNA]</scope>
    <source>
        <strain evidence="1">S2_009_000_R2_76</strain>
    </source>
</reference>
<organism evidence="1 2">
    <name type="scientific">Pseudopedobacter saltans</name>
    <dbReference type="NCBI Taxonomy" id="151895"/>
    <lineage>
        <taxon>Bacteria</taxon>
        <taxon>Pseudomonadati</taxon>
        <taxon>Bacteroidota</taxon>
        <taxon>Sphingobacteriia</taxon>
        <taxon>Sphingobacteriales</taxon>
        <taxon>Sphingobacteriaceae</taxon>
        <taxon>Pseudopedobacter</taxon>
    </lineage>
</organism>
<accession>A0A2W5F957</accession>
<dbReference type="Gene3D" id="3.30.110.170">
    <property type="entry name" value="Protein of unknown function (DUF541), domain 1"/>
    <property type="match status" value="1"/>
</dbReference>
<sequence>MKKEIFLPVSALFLSFNAFSQSKNFVDLPYIEVNGSADSLVTPNLIYIKIIVSEKDNRNKLSVEEQEIKMAEAFKAVGIDIEKDLTISDMLSNYKSYFLKQKEIVKTKEYILKVTDAETASKVFIQLEDLGISNTSIQSVDHSDIENIKNACRAKAVVMARKAAEAMTKPLSQKILDAIHIVDNETMLNNQLQGTVAGLMIRGLSSVSNKEKSDQPKISFEKIKVSASVNVAFRLN</sequence>
<name>A0A2W5F957_9SPHI</name>
<evidence type="ECO:0000313" key="1">
    <source>
        <dbReference type="EMBL" id="PZP50357.1"/>
    </source>
</evidence>
<dbReference type="Pfam" id="PF04402">
    <property type="entry name" value="SIMPL"/>
    <property type="match status" value="1"/>
</dbReference>